<gene>
    <name evidence="4" type="ORF">GBAR_LOCUS27830</name>
</gene>
<name>A0AA35TMS5_GEOBA</name>
<sequence>MSFQTISAMWPLALLVLAVFLVFVTKEVPSLSASASYQSQEEDNREVFNLGVGDGSEQAGDDPGSGSANYHSGSGSEDLGEVNDDDEEEKEHTPRLIMGFTIGGFLLCLVIVGVICCSMTKCGKSCKSHINATNIAASNQE</sequence>
<evidence type="ECO:0000256" key="3">
    <source>
        <dbReference type="SAM" id="SignalP"/>
    </source>
</evidence>
<accession>A0AA35TMS5</accession>
<keyword evidence="2" id="KW-1133">Transmembrane helix</keyword>
<dbReference type="AlphaFoldDB" id="A0AA35TMS5"/>
<keyword evidence="2" id="KW-0812">Transmembrane</keyword>
<feature type="compositionally biased region" description="Polar residues" evidence="1">
    <location>
        <begin position="66"/>
        <end position="75"/>
    </location>
</feature>
<evidence type="ECO:0000256" key="1">
    <source>
        <dbReference type="SAM" id="MobiDB-lite"/>
    </source>
</evidence>
<dbReference type="Proteomes" id="UP001174909">
    <property type="component" value="Unassembled WGS sequence"/>
</dbReference>
<feature type="signal peptide" evidence="3">
    <location>
        <begin position="1"/>
        <end position="26"/>
    </location>
</feature>
<keyword evidence="3" id="KW-0732">Signal</keyword>
<evidence type="ECO:0000313" key="4">
    <source>
        <dbReference type="EMBL" id="CAI8050747.1"/>
    </source>
</evidence>
<comment type="caution">
    <text evidence="4">The sequence shown here is derived from an EMBL/GenBank/DDBJ whole genome shotgun (WGS) entry which is preliminary data.</text>
</comment>
<feature type="chain" id="PRO_5041356195" description="Transmembrane protein" evidence="3">
    <location>
        <begin position="27"/>
        <end position="141"/>
    </location>
</feature>
<evidence type="ECO:0008006" key="6">
    <source>
        <dbReference type="Google" id="ProtNLM"/>
    </source>
</evidence>
<evidence type="ECO:0000313" key="5">
    <source>
        <dbReference type="Proteomes" id="UP001174909"/>
    </source>
</evidence>
<keyword evidence="2" id="KW-0472">Membrane</keyword>
<feature type="compositionally biased region" description="Acidic residues" evidence="1">
    <location>
        <begin position="78"/>
        <end position="89"/>
    </location>
</feature>
<dbReference type="EMBL" id="CASHTH010003884">
    <property type="protein sequence ID" value="CAI8050747.1"/>
    <property type="molecule type" value="Genomic_DNA"/>
</dbReference>
<feature type="transmembrane region" description="Helical" evidence="2">
    <location>
        <begin position="96"/>
        <end position="117"/>
    </location>
</feature>
<protein>
    <recommendedName>
        <fullName evidence="6">Transmembrane protein</fullName>
    </recommendedName>
</protein>
<feature type="region of interest" description="Disordered" evidence="1">
    <location>
        <begin position="34"/>
        <end position="91"/>
    </location>
</feature>
<keyword evidence="5" id="KW-1185">Reference proteome</keyword>
<proteinExistence type="predicted"/>
<evidence type="ECO:0000256" key="2">
    <source>
        <dbReference type="SAM" id="Phobius"/>
    </source>
</evidence>
<organism evidence="4 5">
    <name type="scientific">Geodia barretti</name>
    <name type="common">Barrett's horny sponge</name>
    <dbReference type="NCBI Taxonomy" id="519541"/>
    <lineage>
        <taxon>Eukaryota</taxon>
        <taxon>Metazoa</taxon>
        <taxon>Porifera</taxon>
        <taxon>Demospongiae</taxon>
        <taxon>Heteroscleromorpha</taxon>
        <taxon>Tetractinellida</taxon>
        <taxon>Astrophorina</taxon>
        <taxon>Geodiidae</taxon>
        <taxon>Geodia</taxon>
    </lineage>
</organism>
<reference evidence="4" key="1">
    <citation type="submission" date="2023-03" db="EMBL/GenBank/DDBJ databases">
        <authorList>
            <person name="Steffen K."/>
            <person name="Cardenas P."/>
        </authorList>
    </citation>
    <scope>NUCLEOTIDE SEQUENCE</scope>
</reference>